<reference evidence="1" key="1">
    <citation type="submission" date="2020-07" db="EMBL/GenBank/DDBJ databases">
        <authorList>
            <person name="Lin J."/>
        </authorList>
    </citation>
    <scope>NUCLEOTIDE SEQUENCE</scope>
</reference>
<organism evidence="1">
    <name type="scientific">Ananas comosus var. bracteatus</name>
    <name type="common">red pineapple</name>
    <dbReference type="NCBI Taxonomy" id="296719"/>
    <lineage>
        <taxon>Eukaryota</taxon>
        <taxon>Viridiplantae</taxon>
        <taxon>Streptophyta</taxon>
        <taxon>Embryophyta</taxon>
        <taxon>Tracheophyta</taxon>
        <taxon>Spermatophyta</taxon>
        <taxon>Magnoliopsida</taxon>
        <taxon>Liliopsida</taxon>
        <taxon>Poales</taxon>
        <taxon>Bromeliaceae</taxon>
        <taxon>Bromelioideae</taxon>
        <taxon>Ananas</taxon>
    </lineage>
</organism>
<name>A0A6V7PX83_ANACO</name>
<proteinExistence type="predicted"/>
<gene>
    <name evidence="1" type="ORF">CB5_LOCUS18602</name>
</gene>
<protein>
    <submittedName>
        <fullName evidence="1">Uncharacterized protein</fullName>
    </submittedName>
</protein>
<dbReference type="EMBL" id="LR862153">
    <property type="protein sequence ID" value="CAD1835391.1"/>
    <property type="molecule type" value="Genomic_DNA"/>
</dbReference>
<accession>A0A6V7PX83</accession>
<evidence type="ECO:0000313" key="1">
    <source>
        <dbReference type="EMBL" id="CAD1835391.1"/>
    </source>
</evidence>
<dbReference type="AlphaFoldDB" id="A0A6V7PX83"/>
<sequence length="114" mass="13042">MRGAAKLPVQNIIKQICPRTGTCSTAELFFSDNVFHLLYDFCCSFSDRNNYYAGVMTVSTPQRHERNELREVDCIKNEHVEPLVAFDKPRMPPVLGPLIIYSLLEMSSNSRDDK</sequence>